<dbReference type="AlphaFoldDB" id="A0A8R7QZL9"/>
<keyword evidence="2" id="KW-1185">Reference proteome</keyword>
<evidence type="ECO:0000313" key="1">
    <source>
        <dbReference type="EnsemblPlants" id="TuG1812G0700000510.01.T01"/>
    </source>
</evidence>
<reference evidence="1" key="3">
    <citation type="submission" date="2022-06" db="UniProtKB">
        <authorList>
            <consortium name="EnsemblPlants"/>
        </authorList>
    </citation>
    <scope>IDENTIFICATION</scope>
</reference>
<proteinExistence type="predicted"/>
<dbReference type="EnsemblPlants" id="TuG1812G0700000510.01.T01">
    <property type="protein sequence ID" value="TuG1812G0700000510.01.T01"/>
    <property type="gene ID" value="TuG1812G0700000510.01"/>
</dbReference>
<accession>A0A8R7QZL9</accession>
<evidence type="ECO:0000313" key="2">
    <source>
        <dbReference type="Proteomes" id="UP000015106"/>
    </source>
</evidence>
<dbReference type="Proteomes" id="UP000015106">
    <property type="component" value="Chromosome 7"/>
</dbReference>
<reference evidence="2" key="1">
    <citation type="journal article" date="2013" name="Nature">
        <title>Draft genome of the wheat A-genome progenitor Triticum urartu.</title>
        <authorList>
            <person name="Ling H.Q."/>
            <person name="Zhao S."/>
            <person name="Liu D."/>
            <person name="Wang J."/>
            <person name="Sun H."/>
            <person name="Zhang C."/>
            <person name="Fan H."/>
            <person name="Li D."/>
            <person name="Dong L."/>
            <person name="Tao Y."/>
            <person name="Gao C."/>
            <person name="Wu H."/>
            <person name="Li Y."/>
            <person name="Cui Y."/>
            <person name="Guo X."/>
            <person name="Zheng S."/>
            <person name="Wang B."/>
            <person name="Yu K."/>
            <person name="Liang Q."/>
            <person name="Yang W."/>
            <person name="Lou X."/>
            <person name="Chen J."/>
            <person name="Feng M."/>
            <person name="Jian J."/>
            <person name="Zhang X."/>
            <person name="Luo G."/>
            <person name="Jiang Y."/>
            <person name="Liu J."/>
            <person name="Wang Z."/>
            <person name="Sha Y."/>
            <person name="Zhang B."/>
            <person name="Wu H."/>
            <person name="Tang D."/>
            <person name="Shen Q."/>
            <person name="Xue P."/>
            <person name="Zou S."/>
            <person name="Wang X."/>
            <person name="Liu X."/>
            <person name="Wang F."/>
            <person name="Yang Y."/>
            <person name="An X."/>
            <person name="Dong Z."/>
            <person name="Zhang K."/>
            <person name="Zhang X."/>
            <person name="Luo M.C."/>
            <person name="Dvorak J."/>
            <person name="Tong Y."/>
            <person name="Wang J."/>
            <person name="Yang H."/>
            <person name="Li Z."/>
            <person name="Wang D."/>
            <person name="Zhang A."/>
            <person name="Wang J."/>
        </authorList>
    </citation>
    <scope>NUCLEOTIDE SEQUENCE</scope>
    <source>
        <strain evidence="2">cv. G1812</strain>
    </source>
</reference>
<dbReference type="Gramene" id="TuG1812G0700000510.01.T01">
    <property type="protein sequence ID" value="TuG1812G0700000510.01.T01"/>
    <property type="gene ID" value="TuG1812G0700000510.01"/>
</dbReference>
<protein>
    <submittedName>
        <fullName evidence="1">Uncharacterized protein</fullName>
    </submittedName>
</protein>
<sequence>MGERVILKPSQCCSSLWLKLSALKLNCFPAPCMHYLEAHSIAATITNPMPSLMVVGSEDIKRGKIKSMMSFLWLKLL</sequence>
<reference evidence="1" key="2">
    <citation type="submission" date="2018-03" db="EMBL/GenBank/DDBJ databases">
        <title>The Triticum urartu genome reveals the dynamic nature of wheat genome evolution.</title>
        <authorList>
            <person name="Ling H."/>
            <person name="Ma B."/>
            <person name="Shi X."/>
            <person name="Liu H."/>
            <person name="Dong L."/>
            <person name="Sun H."/>
            <person name="Cao Y."/>
            <person name="Gao Q."/>
            <person name="Zheng S."/>
            <person name="Li Y."/>
            <person name="Yu Y."/>
            <person name="Du H."/>
            <person name="Qi M."/>
            <person name="Li Y."/>
            <person name="Yu H."/>
            <person name="Cui Y."/>
            <person name="Wang N."/>
            <person name="Chen C."/>
            <person name="Wu H."/>
            <person name="Zhao Y."/>
            <person name="Zhang J."/>
            <person name="Li Y."/>
            <person name="Zhou W."/>
            <person name="Zhang B."/>
            <person name="Hu W."/>
            <person name="Eijk M."/>
            <person name="Tang J."/>
            <person name="Witsenboer H."/>
            <person name="Zhao S."/>
            <person name="Li Z."/>
            <person name="Zhang A."/>
            <person name="Wang D."/>
            <person name="Liang C."/>
        </authorList>
    </citation>
    <scope>NUCLEOTIDE SEQUENCE [LARGE SCALE GENOMIC DNA]</scope>
    <source>
        <strain evidence="1">cv. G1812</strain>
    </source>
</reference>
<organism evidence="1 2">
    <name type="scientific">Triticum urartu</name>
    <name type="common">Red wild einkorn</name>
    <name type="synonym">Crithodium urartu</name>
    <dbReference type="NCBI Taxonomy" id="4572"/>
    <lineage>
        <taxon>Eukaryota</taxon>
        <taxon>Viridiplantae</taxon>
        <taxon>Streptophyta</taxon>
        <taxon>Embryophyta</taxon>
        <taxon>Tracheophyta</taxon>
        <taxon>Spermatophyta</taxon>
        <taxon>Magnoliopsida</taxon>
        <taxon>Liliopsida</taxon>
        <taxon>Poales</taxon>
        <taxon>Poaceae</taxon>
        <taxon>BOP clade</taxon>
        <taxon>Pooideae</taxon>
        <taxon>Triticodae</taxon>
        <taxon>Triticeae</taxon>
        <taxon>Triticinae</taxon>
        <taxon>Triticum</taxon>
    </lineage>
</organism>
<name>A0A8R7QZL9_TRIUA</name>